<dbReference type="InterPro" id="IPR011989">
    <property type="entry name" value="ARM-like"/>
</dbReference>
<proteinExistence type="predicted"/>
<dbReference type="InterPro" id="IPR016024">
    <property type="entry name" value="ARM-type_fold"/>
</dbReference>
<feature type="transmembrane region" description="Helical" evidence="1">
    <location>
        <begin position="74"/>
        <end position="94"/>
    </location>
</feature>
<evidence type="ECO:0000313" key="3">
    <source>
        <dbReference type="Proteomes" id="UP000516437"/>
    </source>
</evidence>
<dbReference type="PANTHER" id="PTHR33115">
    <property type="entry name" value="ARM REPEAT SUPERFAMILY PROTEIN"/>
    <property type="match status" value="1"/>
</dbReference>
<gene>
    <name evidence="2" type="ORF">CJ030_MR5G027209</name>
</gene>
<keyword evidence="3" id="KW-1185">Reference proteome</keyword>
<dbReference type="EMBL" id="RXIC02000023">
    <property type="protein sequence ID" value="KAB1214176.1"/>
    <property type="molecule type" value="Genomic_DNA"/>
</dbReference>
<comment type="caution">
    <text evidence="2">The sequence shown here is derived from an EMBL/GenBank/DDBJ whole genome shotgun (WGS) entry which is preliminary data.</text>
</comment>
<dbReference type="SUPFAM" id="SSF48371">
    <property type="entry name" value="ARM repeat"/>
    <property type="match status" value="1"/>
</dbReference>
<name>A0A6A1VQC2_9ROSI</name>
<evidence type="ECO:0000313" key="2">
    <source>
        <dbReference type="EMBL" id="KAB1214176.1"/>
    </source>
</evidence>
<accession>A0A6A1VQC2</accession>
<dbReference type="OrthoDB" id="662108at2759"/>
<sequence length="837" mass="93589">MDARNSAEDEASIHVQFEILPTIFEPQQSIDRRNSGGIELVDSVSSTKLLVHAPEKNLTLFALRLAVLEKAASNLGYLGFIWATVVLLGGFASALDSTDFWFITIILLIQATHFSRSFELEMLRQNPWSSTGAGINHFRAMSSVSQFLIGTAKAILCRCCSVQKQSQRIIESTGTNYAREPGRHDLYSDLQGMPSRTWKSSDVSLLPFSQWVFHSRSISKLLYWLQLLSATACQVLSLQKLIRLHYGQMKRGGTDERNREAALFIFYALALAEALLFLLEKAYWEWQVRFCRLLDQVNVDCGLGRTGIVSIKRFLYVAYSKCVNGSIFDGLELDMITFSMDLLASNSLADQLIGLRTLRKFAVNERFSEETLQEIGLNLSLIERLVEMLNWTAPQVEEIRQSAAEIVAKLAGKRQNSLRIAGIPGALESISSLLHVNRSPNASADEISEGKIVLDSGIYSFWTFNHLGLLILKKLARDSDNCGKIGNTRGLLPKILEFTHAEERLLKDPSASASLILRVKRSLQVLKMLTSTTGTTGNHLRREISELIFIISNIRDILQYGEAHPRLQKHGIDILTNLSLDEDAKERIGGTGGVLKELFNHFFKEGMPEHLNHVRSAAGETLAMLSLESKNNCYRISKLHVLERLVGALEVPLLRVNAARILRNLCAYSDADCFNSLKGATDAAPTVLQAIMSEENKLLEVMLGLAASVFKFMTSQEASIMFEKAGVTEAELAYRLVQILKQHKRPPIKIPRIRRFATELAIWMMRDKATNVPTFKELGMENVLVSVLETTAELESFSVFSGTVGLSRHSTTMHSLVETALRLLEEREDPVTGYRCS</sequence>
<dbReference type="AlphaFoldDB" id="A0A6A1VQC2"/>
<keyword evidence="1" id="KW-1133">Transmembrane helix</keyword>
<dbReference type="Gene3D" id="1.25.10.10">
    <property type="entry name" value="Leucine-rich Repeat Variant"/>
    <property type="match status" value="1"/>
</dbReference>
<reference evidence="2 3" key="1">
    <citation type="journal article" date="2019" name="Plant Biotechnol. J.">
        <title>The red bayberry genome and genetic basis of sex determination.</title>
        <authorList>
            <person name="Jia H.M."/>
            <person name="Jia H.J."/>
            <person name="Cai Q.L."/>
            <person name="Wang Y."/>
            <person name="Zhao H.B."/>
            <person name="Yang W.F."/>
            <person name="Wang G.Y."/>
            <person name="Li Y.H."/>
            <person name="Zhan D.L."/>
            <person name="Shen Y.T."/>
            <person name="Niu Q.F."/>
            <person name="Chang L."/>
            <person name="Qiu J."/>
            <person name="Zhao L."/>
            <person name="Xie H.B."/>
            <person name="Fu W.Y."/>
            <person name="Jin J."/>
            <person name="Li X.W."/>
            <person name="Jiao Y."/>
            <person name="Zhou C.C."/>
            <person name="Tu T."/>
            <person name="Chai C.Y."/>
            <person name="Gao J.L."/>
            <person name="Fan L.J."/>
            <person name="van de Weg E."/>
            <person name="Wang J.Y."/>
            <person name="Gao Z.S."/>
        </authorList>
    </citation>
    <scope>NUCLEOTIDE SEQUENCE [LARGE SCALE GENOMIC DNA]</scope>
    <source>
        <tissue evidence="2">Leaves</tissue>
    </source>
</reference>
<keyword evidence="1" id="KW-0812">Transmembrane</keyword>
<evidence type="ECO:0000256" key="1">
    <source>
        <dbReference type="SAM" id="Phobius"/>
    </source>
</evidence>
<dbReference type="Proteomes" id="UP000516437">
    <property type="component" value="Chromosome 5"/>
</dbReference>
<organism evidence="2 3">
    <name type="scientific">Morella rubra</name>
    <name type="common">Chinese bayberry</name>
    <dbReference type="NCBI Taxonomy" id="262757"/>
    <lineage>
        <taxon>Eukaryota</taxon>
        <taxon>Viridiplantae</taxon>
        <taxon>Streptophyta</taxon>
        <taxon>Embryophyta</taxon>
        <taxon>Tracheophyta</taxon>
        <taxon>Spermatophyta</taxon>
        <taxon>Magnoliopsida</taxon>
        <taxon>eudicotyledons</taxon>
        <taxon>Gunneridae</taxon>
        <taxon>Pentapetalae</taxon>
        <taxon>rosids</taxon>
        <taxon>fabids</taxon>
        <taxon>Fagales</taxon>
        <taxon>Myricaceae</taxon>
        <taxon>Morella</taxon>
    </lineage>
</organism>
<keyword evidence="1" id="KW-0472">Membrane</keyword>
<protein>
    <submittedName>
        <fullName evidence="2">Uncharacterized protein</fullName>
    </submittedName>
</protein>
<dbReference type="PANTHER" id="PTHR33115:SF50">
    <property type="entry name" value="ARM REPEAT SUPERFAMILY PROTEIN"/>
    <property type="match status" value="1"/>
</dbReference>